<evidence type="ECO:0008006" key="5">
    <source>
        <dbReference type="Google" id="ProtNLM"/>
    </source>
</evidence>
<dbReference type="Proteomes" id="UP000440367">
    <property type="component" value="Unassembled WGS sequence"/>
</dbReference>
<feature type="non-terminal residue" evidence="3">
    <location>
        <position position="84"/>
    </location>
</feature>
<feature type="compositionally biased region" description="Low complexity" evidence="1">
    <location>
        <begin position="35"/>
        <end position="44"/>
    </location>
</feature>
<comment type="caution">
    <text evidence="3">The sequence shown here is derived from an EMBL/GenBank/DDBJ whole genome shotgun (WGS) entry which is preliminary data.</text>
</comment>
<accession>A0A6A3VM04</accession>
<feature type="chain" id="PRO_5025478194" description="RxLR effector protein" evidence="2">
    <location>
        <begin position="20"/>
        <end position="84"/>
    </location>
</feature>
<evidence type="ECO:0000256" key="1">
    <source>
        <dbReference type="SAM" id="MobiDB-lite"/>
    </source>
</evidence>
<feature type="signal peptide" evidence="2">
    <location>
        <begin position="1"/>
        <end position="19"/>
    </location>
</feature>
<name>A0A6A3VM04_9STRA</name>
<proteinExistence type="predicted"/>
<feature type="region of interest" description="Disordered" evidence="1">
    <location>
        <begin position="22"/>
        <end position="84"/>
    </location>
</feature>
<evidence type="ECO:0000313" key="4">
    <source>
        <dbReference type="Proteomes" id="UP000440367"/>
    </source>
</evidence>
<feature type="compositionally biased region" description="Low complexity" evidence="1">
    <location>
        <begin position="54"/>
        <end position="76"/>
    </location>
</feature>
<reference evidence="3 4" key="1">
    <citation type="submission" date="2018-08" db="EMBL/GenBank/DDBJ databases">
        <title>Genomic investigation of the strawberry pathogen Phytophthora fragariae indicates pathogenicity is determined by transcriptional variation in three key races.</title>
        <authorList>
            <person name="Adams T.M."/>
            <person name="Armitage A.D."/>
            <person name="Sobczyk M.K."/>
            <person name="Bates H.J."/>
            <person name="Dunwell J.M."/>
            <person name="Nellist C.F."/>
            <person name="Harrison R.J."/>
        </authorList>
    </citation>
    <scope>NUCLEOTIDE SEQUENCE [LARGE SCALE GENOMIC DNA]</scope>
    <source>
        <strain evidence="3 4">BC-1</strain>
    </source>
</reference>
<organism evidence="3 4">
    <name type="scientific">Phytophthora fragariae</name>
    <dbReference type="NCBI Taxonomy" id="53985"/>
    <lineage>
        <taxon>Eukaryota</taxon>
        <taxon>Sar</taxon>
        <taxon>Stramenopiles</taxon>
        <taxon>Oomycota</taxon>
        <taxon>Peronosporomycetes</taxon>
        <taxon>Peronosporales</taxon>
        <taxon>Peronosporaceae</taxon>
        <taxon>Phytophthora</taxon>
    </lineage>
</organism>
<gene>
    <name evidence="3" type="ORF">PF002_g31843</name>
</gene>
<sequence>MKFTQVLVLAALTVAAVNGRTIADTNATPTAVETSSSSLSWSGSAAETETMTPADGAAATSSTAGVTDTVGVSSSAEDSAAVGS</sequence>
<evidence type="ECO:0000313" key="3">
    <source>
        <dbReference type="EMBL" id="KAE9163509.1"/>
    </source>
</evidence>
<feature type="compositionally biased region" description="Polar residues" evidence="1">
    <location>
        <begin position="23"/>
        <end position="34"/>
    </location>
</feature>
<evidence type="ECO:0000256" key="2">
    <source>
        <dbReference type="SAM" id="SignalP"/>
    </source>
</evidence>
<protein>
    <recommendedName>
        <fullName evidence="5">RxLR effector protein</fullName>
    </recommendedName>
</protein>
<dbReference type="EMBL" id="QXGD01006283">
    <property type="protein sequence ID" value="KAE9163509.1"/>
    <property type="molecule type" value="Genomic_DNA"/>
</dbReference>
<dbReference type="AlphaFoldDB" id="A0A6A3VM04"/>
<keyword evidence="2" id="KW-0732">Signal</keyword>